<dbReference type="PROSITE" id="PS50056">
    <property type="entry name" value="TYR_PHOSPHATASE_2"/>
    <property type="match status" value="1"/>
</dbReference>
<evidence type="ECO:0000313" key="2">
    <source>
        <dbReference type="EMBL" id="MSU01949.1"/>
    </source>
</evidence>
<proteinExistence type="predicted"/>
<dbReference type="SUPFAM" id="SSF52799">
    <property type="entry name" value="(Phosphotyrosine protein) phosphatases II"/>
    <property type="match status" value="1"/>
</dbReference>
<name>A0A6N7XIT5_9FIRM</name>
<dbReference type="AlphaFoldDB" id="A0A6N7XIT5"/>
<dbReference type="RefSeq" id="WP_154440487.1">
    <property type="nucleotide sequence ID" value="NZ_VUNQ01000021.1"/>
</dbReference>
<keyword evidence="3" id="KW-1185">Reference proteome</keyword>
<evidence type="ECO:0000259" key="1">
    <source>
        <dbReference type="PROSITE" id="PS50056"/>
    </source>
</evidence>
<organism evidence="2 3">
    <name type="scientific">Tissierella pigra</name>
    <dbReference type="NCBI Taxonomy" id="2607614"/>
    <lineage>
        <taxon>Bacteria</taxon>
        <taxon>Bacillati</taxon>
        <taxon>Bacillota</taxon>
        <taxon>Tissierellia</taxon>
        <taxon>Tissierellales</taxon>
        <taxon>Tissierellaceae</taxon>
        <taxon>Tissierella</taxon>
    </lineage>
</organism>
<protein>
    <submittedName>
        <fullName evidence="2">Dual specificity protein phosphatase family protein</fullName>
    </submittedName>
</protein>
<comment type="caution">
    <text evidence="2">The sequence shown here is derived from an EMBL/GenBank/DDBJ whole genome shotgun (WGS) entry which is preliminary data.</text>
</comment>
<dbReference type="CDD" id="cd14498">
    <property type="entry name" value="DSP"/>
    <property type="match status" value="1"/>
</dbReference>
<dbReference type="InterPro" id="IPR000340">
    <property type="entry name" value="Dual-sp_phosphatase_cat-dom"/>
</dbReference>
<evidence type="ECO:0000313" key="3">
    <source>
        <dbReference type="Proteomes" id="UP000469523"/>
    </source>
</evidence>
<dbReference type="Proteomes" id="UP000469523">
    <property type="component" value="Unassembled WGS sequence"/>
</dbReference>
<gene>
    <name evidence="2" type="ORF">FYJ83_10760</name>
</gene>
<dbReference type="PROSITE" id="PS00383">
    <property type="entry name" value="TYR_PHOSPHATASE_1"/>
    <property type="match status" value="1"/>
</dbReference>
<dbReference type="InterPro" id="IPR029021">
    <property type="entry name" value="Prot-tyrosine_phosphatase-like"/>
</dbReference>
<accession>A0A6N7XIT5</accession>
<dbReference type="InterPro" id="IPR000387">
    <property type="entry name" value="Tyr_Pase_dom"/>
</dbReference>
<sequence length="162" mass="18814">MKEIIKNLFVGNENDVGEVELRELAIVHACKEPFHRQLLGYTGRGAPKDHPEYLWAERKNRLYMNIVDAPKSIFFDKGMIDKALDFIHEKLNQGFKVLVHCNEGFSRSPSIALLYLVKHKYIDVDTLEDAEAEFLKLYPEYNPGTGMRGFVKENWNCYNTPF</sequence>
<feature type="domain" description="Tyrosine specific protein phosphatases" evidence="1">
    <location>
        <begin position="81"/>
        <end position="124"/>
    </location>
</feature>
<dbReference type="Gene3D" id="3.90.190.10">
    <property type="entry name" value="Protein tyrosine phosphatase superfamily"/>
    <property type="match status" value="1"/>
</dbReference>
<dbReference type="InterPro" id="IPR016130">
    <property type="entry name" value="Tyr_Pase_AS"/>
</dbReference>
<dbReference type="EMBL" id="VUNQ01000021">
    <property type="protein sequence ID" value="MSU01949.1"/>
    <property type="molecule type" value="Genomic_DNA"/>
</dbReference>
<reference evidence="2 3" key="1">
    <citation type="submission" date="2019-09" db="EMBL/GenBank/DDBJ databases">
        <title>In-depth cultivation of the pig gut microbiome towards novel bacterial diversity and tailored functional studies.</title>
        <authorList>
            <person name="Wylensek D."/>
            <person name="Hitch T.C.A."/>
            <person name="Clavel T."/>
        </authorList>
    </citation>
    <scope>NUCLEOTIDE SEQUENCE [LARGE SCALE GENOMIC DNA]</scope>
    <source>
        <strain evidence="2 3">WCA3-693-APC-4?</strain>
    </source>
</reference>
<dbReference type="Pfam" id="PF00782">
    <property type="entry name" value="DSPc"/>
    <property type="match status" value="1"/>
</dbReference>